<dbReference type="OrthoDB" id="6350415at2759"/>
<dbReference type="OMA" id="RCCLNAS"/>
<dbReference type="HOGENOM" id="CLU_2415602_0_0_1"/>
<evidence type="ECO:0000313" key="3">
    <source>
        <dbReference type="Proteomes" id="UP000008744"/>
    </source>
</evidence>
<gene>
    <name evidence="2" type="primary">Dper\GL15992</name>
    <name evidence="2" type="ORF">Dper_GL15992</name>
</gene>
<feature type="region of interest" description="Disordered" evidence="1">
    <location>
        <begin position="72"/>
        <end position="92"/>
    </location>
</feature>
<organism evidence="3">
    <name type="scientific">Drosophila persimilis</name>
    <name type="common">Fruit fly</name>
    <dbReference type="NCBI Taxonomy" id="7234"/>
    <lineage>
        <taxon>Eukaryota</taxon>
        <taxon>Metazoa</taxon>
        <taxon>Ecdysozoa</taxon>
        <taxon>Arthropoda</taxon>
        <taxon>Hexapoda</taxon>
        <taxon>Insecta</taxon>
        <taxon>Pterygota</taxon>
        <taxon>Neoptera</taxon>
        <taxon>Endopterygota</taxon>
        <taxon>Diptera</taxon>
        <taxon>Brachycera</taxon>
        <taxon>Muscomorpha</taxon>
        <taxon>Ephydroidea</taxon>
        <taxon>Drosophilidae</taxon>
        <taxon>Drosophila</taxon>
        <taxon>Sophophora</taxon>
    </lineage>
</organism>
<dbReference type="PhylomeDB" id="B4H9V2"/>
<keyword evidence="3" id="KW-1185">Reference proteome</keyword>
<protein>
    <submittedName>
        <fullName evidence="2">GL15992</fullName>
    </submittedName>
</protein>
<dbReference type="EMBL" id="CH479232">
    <property type="protein sequence ID" value="EDW36609.1"/>
    <property type="molecule type" value="Genomic_DNA"/>
</dbReference>
<dbReference type="Proteomes" id="UP000008744">
    <property type="component" value="Unassembled WGS sequence"/>
</dbReference>
<name>B4H9V2_DROPE</name>
<accession>B4H9V2</accession>
<evidence type="ECO:0000256" key="1">
    <source>
        <dbReference type="SAM" id="MobiDB-lite"/>
    </source>
</evidence>
<dbReference type="STRING" id="7234.B4H9V2"/>
<proteinExistence type="predicted"/>
<sequence length="92" mass="10674">MFANLSAIENEAYGKIMAYVQSVSGEQQQSLDENRKLRKDFCAIIKLLQNAYHRNIWDTDSLSLETQLLGITQKQRHPESDSENLRYRAGRK</sequence>
<evidence type="ECO:0000313" key="2">
    <source>
        <dbReference type="EMBL" id="EDW36609.1"/>
    </source>
</evidence>
<feature type="compositionally biased region" description="Basic and acidic residues" evidence="1">
    <location>
        <begin position="76"/>
        <end position="86"/>
    </location>
</feature>
<reference evidence="2 3" key="1">
    <citation type="journal article" date="2007" name="Nature">
        <title>Evolution of genes and genomes on the Drosophila phylogeny.</title>
        <authorList>
            <consortium name="Drosophila 12 Genomes Consortium"/>
            <person name="Clark A.G."/>
            <person name="Eisen M.B."/>
            <person name="Smith D.R."/>
            <person name="Bergman C.M."/>
            <person name="Oliver B."/>
            <person name="Markow T.A."/>
            <person name="Kaufman T.C."/>
            <person name="Kellis M."/>
            <person name="Gelbart W."/>
            <person name="Iyer V.N."/>
            <person name="Pollard D.A."/>
            <person name="Sackton T.B."/>
            <person name="Larracuente A.M."/>
            <person name="Singh N.D."/>
            <person name="Abad J.P."/>
            <person name="Abt D.N."/>
            <person name="Adryan B."/>
            <person name="Aguade M."/>
            <person name="Akashi H."/>
            <person name="Anderson W.W."/>
            <person name="Aquadro C.F."/>
            <person name="Ardell D.H."/>
            <person name="Arguello R."/>
            <person name="Artieri C.G."/>
            <person name="Barbash D.A."/>
            <person name="Barker D."/>
            <person name="Barsanti P."/>
            <person name="Batterham P."/>
            <person name="Batzoglou S."/>
            <person name="Begun D."/>
            <person name="Bhutkar A."/>
            <person name="Blanco E."/>
            <person name="Bosak S.A."/>
            <person name="Bradley R.K."/>
            <person name="Brand A.D."/>
            <person name="Brent M.R."/>
            <person name="Brooks A.N."/>
            <person name="Brown R.H."/>
            <person name="Butlin R.K."/>
            <person name="Caggese C."/>
            <person name="Calvi B.R."/>
            <person name="Bernardo de Carvalho A."/>
            <person name="Caspi A."/>
            <person name="Castrezana S."/>
            <person name="Celniker S.E."/>
            <person name="Chang J.L."/>
            <person name="Chapple C."/>
            <person name="Chatterji S."/>
            <person name="Chinwalla A."/>
            <person name="Civetta A."/>
            <person name="Clifton S.W."/>
            <person name="Comeron J.M."/>
            <person name="Costello J.C."/>
            <person name="Coyne J.A."/>
            <person name="Daub J."/>
            <person name="David R.G."/>
            <person name="Delcher A.L."/>
            <person name="Delehaunty K."/>
            <person name="Do C.B."/>
            <person name="Ebling H."/>
            <person name="Edwards K."/>
            <person name="Eickbush T."/>
            <person name="Evans J.D."/>
            <person name="Filipski A."/>
            <person name="Findeiss S."/>
            <person name="Freyhult E."/>
            <person name="Fulton L."/>
            <person name="Fulton R."/>
            <person name="Garcia A.C."/>
            <person name="Gardiner A."/>
            <person name="Garfield D.A."/>
            <person name="Garvin B.E."/>
            <person name="Gibson G."/>
            <person name="Gilbert D."/>
            <person name="Gnerre S."/>
            <person name="Godfrey J."/>
            <person name="Good R."/>
            <person name="Gotea V."/>
            <person name="Gravely B."/>
            <person name="Greenberg A.J."/>
            <person name="Griffiths-Jones S."/>
            <person name="Gross S."/>
            <person name="Guigo R."/>
            <person name="Gustafson E.A."/>
            <person name="Haerty W."/>
            <person name="Hahn M.W."/>
            <person name="Halligan D.L."/>
            <person name="Halpern A.L."/>
            <person name="Halter G.M."/>
            <person name="Han M.V."/>
            <person name="Heger A."/>
            <person name="Hillier L."/>
            <person name="Hinrichs A.S."/>
            <person name="Holmes I."/>
            <person name="Hoskins R.A."/>
            <person name="Hubisz M.J."/>
            <person name="Hultmark D."/>
            <person name="Huntley M.A."/>
            <person name="Jaffe D.B."/>
            <person name="Jagadeeshan S."/>
            <person name="Jeck W.R."/>
            <person name="Johnson J."/>
            <person name="Jones C.D."/>
            <person name="Jordan W.C."/>
            <person name="Karpen G.H."/>
            <person name="Kataoka E."/>
            <person name="Keightley P.D."/>
            <person name="Kheradpour P."/>
            <person name="Kirkness E.F."/>
            <person name="Koerich L.B."/>
            <person name="Kristiansen K."/>
            <person name="Kudrna D."/>
            <person name="Kulathinal R.J."/>
            <person name="Kumar S."/>
            <person name="Kwok R."/>
            <person name="Lander E."/>
            <person name="Langley C.H."/>
            <person name="Lapoint R."/>
            <person name="Lazzaro B.P."/>
            <person name="Lee S.J."/>
            <person name="Levesque L."/>
            <person name="Li R."/>
            <person name="Lin C.F."/>
            <person name="Lin M.F."/>
            <person name="Lindblad-Toh K."/>
            <person name="Llopart A."/>
            <person name="Long M."/>
            <person name="Low L."/>
            <person name="Lozovsky E."/>
            <person name="Lu J."/>
            <person name="Luo M."/>
            <person name="Machado C.A."/>
            <person name="Makalowski W."/>
            <person name="Marzo M."/>
            <person name="Matsuda M."/>
            <person name="Matzkin L."/>
            <person name="McAllister B."/>
            <person name="McBride C.S."/>
            <person name="McKernan B."/>
            <person name="McKernan K."/>
            <person name="Mendez-Lago M."/>
            <person name="Minx P."/>
            <person name="Mollenhauer M.U."/>
            <person name="Montooth K."/>
            <person name="Mount S.M."/>
            <person name="Mu X."/>
            <person name="Myers E."/>
            <person name="Negre B."/>
            <person name="Newfeld S."/>
            <person name="Nielsen R."/>
            <person name="Noor M.A."/>
            <person name="O'Grady P."/>
            <person name="Pachter L."/>
            <person name="Papaceit M."/>
            <person name="Parisi M.J."/>
            <person name="Parisi M."/>
            <person name="Parts L."/>
            <person name="Pedersen J.S."/>
            <person name="Pesole G."/>
            <person name="Phillippy A.M."/>
            <person name="Ponting C.P."/>
            <person name="Pop M."/>
            <person name="Porcelli D."/>
            <person name="Powell J.R."/>
            <person name="Prohaska S."/>
            <person name="Pruitt K."/>
            <person name="Puig M."/>
            <person name="Quesneville H."/>
            <person name="Ram K.R."/>
            <person name="Rand D."/>
            <person name="Rasmussen M.D."/>
            <person name="Reed L.K."/>
            <person name="Reenan R."/>
            <person name="Reily A."/>
            <person name="Remington K.A."/>
            <person name="Rieger T.T."/>
            <person name="Ritchie M.G."/>
            <person name="Robin C."/>
            <person name="Rogers Y.H."/>
            <person name="Rohde C."/>
            <person name="Rozas J."/>
            <person name="Rubenfield M.J."/>
            <person name="Ruiz A."/>
            <person name="Russo S."/>
            <person name="Salzberg S.L."/>
            <person name="Sanchez-Gracia A."/>
            <person name="Saranga D.J."/>
            <person name="Sato H."/>
            <person name="Schaeffer S.W."/>
            <person name="Schatz M.C."/>
            <person name="Schlenke T."/>
            <person name="Schwartz R."/>
            <person name="Segarra C."/>
            <person name="Singh R.S."/>
            <person name="Sirot L."/>
            <person name="Sirota M."/>
            <person name="Sisneros N.B."/>
            <person name="Smith C.D."/>
            <person name="Smith T.F."/>
            <person name="Spieth J."/>
            <person name="Stage D.E."/>
            <person name="Stark A."/>
            <person name="Stephan W."/>
            <person name="Strausberg R.L."/>
            <person name="Strempel S."/>
            <person name="Sturgill D."/>
            <person name="Sutton G."/>
            <person name="Sutton G.G."/>
            <person name="Tao W."/>
            <person name="Teichmann S."/>
            <person name="Tobari Y.N."/>
            <person name="Tomimura Y."/>
            <person name="Tsolas J.M."/>
            <person name="Valente V.L."/>
            <person name="Venter E."/>
            <person name="Venter J.C."/>
            <person name="Vicario S."/>
            <person name="Vieira F.G."/>
            <person name="Vilella A.J."/>
            <person name="Villasante A."/>
            <person name="Walenz B."/>
            <person name="Wang J."/>
            <person name="Wasserman M."/>
            <person name="Watts T."/>
            <person name="Wilson D."/>
            <person name="Wilson R.K."/>
            <person name="Wing R.A."/>
            <person name="Wolfner M.F."/>
            <person name="Wong A."/>
            <person name="Wong G.K."/>
            <person name="Wu C.I."/>
            <person name="Wu G."/>
            <person name="Yamamoto D."/>
            <person name="Yang H.P."/>
            <person name="Yang S.P."/>
            <person name="Yorke J.A."/>
            <person name="Yoshida K."/>
            <person name="Zdobnov E."/>
            <person name="Zhang P."/>
            <person name="Zhang Y."/>
            <person name="Zimin A.V."/>
            <person name="Baldwin J."/>
            <person name="Abdouelleil A."/>
            <person name="Abdulkadir J."/>
            <person name="Abebe A."/>
            <person name="Abera B."/>
            <person name="Abreu J."/>
            <person name="Acer S.C."/>
            <person name="Aftuck L."/>
            <person name="Alexander A."/>
            <person name="An P."/>
            <person name="Anderson E."/>
            <person name="Anderson S."/>
            <person name="Arachi H."/>
            <person name="Azer M."/>
            <person name="Bachantsang P."/>
            <person name="Barry A."/>
            <person name="Bayul T."/>
            <person name="Berlin A."/>
            <person name="Bessette D."/>
            <person name="Bloom T."/>
            <person name="Blye J."/>
            <person name="Boguslavskiy L."/>
            <person name="Bonnet C."/>
            <person name="Boukhgalter B."/>
            <person name="Bourzgui I."/>
            <person name="Brown A."/>
            <person name="Cahill P."/>
            <person name="Channer S."/>
            <person name="Cheshatsang Y."/>
            <person name="Chuda L."/>
            <person name="Citroen M."/>
            <person name="Collymore A."/>
            <person name="Cooke P."/>
            <person name="Costello M."/>
            <person name="D'Aco K."/>
            <person name="Daza R."/>
            <person name="De Haan G."/>
            <person name="DeGray S."/>
            <person name="DeMaso C."/>
            <person name="Dhargay N."/>
            <person name="Dooley K."/>
            <person name="Dooley E."/>
            <person name="Doricent M."/>
            <person name="Dorje P."/>
            <person name="Dorjee K."/>
            <person name="Dupes A."/>
            <person name="Elong R."/>
            <person name="Falk J."/>
            <person name="Farina A."/>
            <person name="Faro S."/>
            <person name="Ferguson D."/>
            <person name="Fisher S."/>
            <person name="Foley C.D."/>
            <person name="Franke A."/>
            <person name="Friedrich D."/>
            <person name="Gadbois L."/>
            <person name="Gearin G."/>
            <person name="Gearin C.R."/>
            <person name="Giannoukos G."/>
            <person name="Goode T."/>
            <person name="Graham J."/>
            <person name="Grandbois E."/>
            <person name="Grewal S."/>
            <person name="Gyaltsen K."/>
            <person name="Hafez N."/>
            <person name="Hagos B."/>
            <person name="Hall J."/>
            <person name="Henson C."/>
            <person name="Hollinger A."/>
            <person name="Honan T."/>
            <person name="Huard M.D."/>
            <person name="Hughes L."/>
            <person name="Hurhula B."/>
            <person name="Husby M.E."/>
            <person name="Kamat A."/>
            <person name="Kanga B."/>
            <person name="Kashin S."/>
            <person name="Khazanovich D."/>
            <person name="Kisner P."/>
            <person name="Lance K."/>
            <person name="Lara M."/>
            <person name="Lee W."/>
            <person name="Lennon N."/>
            <person name="Letendre F."/>
            <person name="LeVine R."/>
            <person name="Lipovsky A."/>
            <person name="Liu X."/>
            <person name="Liu J."/>
            <person name="Liu S."/>
            <person name="Lokyitsang T."/>
            <person name="Lokyitsang Y."/>
            <person name="Lubonja R."/>
            <person name="Lui A."/>
            <person name="MacDonald P."/>
            <person name="Magnisalis V."/>
            <person name="Maru K."/>
            <person name="Matthews C."/>
            <person name="McCusker W."/>
            <person name="McDonough S."/>
            <person name="Mehta T."/>
            <person name="Meldrim J."/>
            <person name="Meneus L."/>
            <person name="Mihai O."/>
            <person name="Mihalev A."/>
            <person name="Mihova T."/>
            <person name="Mittelman R."/>
            <person name="Mlenga V."/>
            <person name="Montmayeur A."/>
            <person name="Mulrain L."/>
            <person name="Navidi A."/>
            <person name="Naylor J."/>
            <person name="Negash T."/>
            <person name="Nguyen T."/>
            <person name="Nguyen N."/>
            <person name="Nicol R."/>
            <person name="Norbu C."/>
            <person name="Norbu N."/>
            <person name="Novod N."/>
            <person name="O'Neill B."/>
            <person name="Osman S."/>
            <person name="Markiewicz E."/>
            <person name="Oyono O.L."/>
            <person name="Patti C."/>
            <person name="Phunkhang P."/>
            <person name="Pierre F."/>
            <person name="Priest M."/>
            <person name="Raghuraman S."/>
            <person name="Rege F."/>
            <person name="Reyes R."/>
            <person name="Rise C."/>
            <person name="Rogov P."/>
            <person name="Ross K."/>
            <person name="Ryan E."/>
            <person name="Settipalli S."/>
            <person name="Shea T."/>
            <person name="Sherpa N."/>
            <person name="Shi L."/>
            <person name="Shih D."/>
            <person name="Sparrow T."/>
            <person name="Spaulding J."/>
            <person name="Stalker J."/>
            <person name="Stange-Thomann N."/>
            <person name="Stavropoulos S."/>
            <person name="Stone C."/>
            <person name="Strader C."/>
            <person name="Tesfaye S."/>
            <person name="Thomson T."/>
            <person name="Thoulutsang Y."/>
            <person name="Thoulutsang D."/>
            <person name="Topham K."/>
            <person name="Topping I."/>
            <person name="Tsamla T."/>
            <person name="Vassiliev H."/>
            <person name="Vo A."/>
            <person name="Wangchuk T."/>
            <person name="Wangdi T."/>
            <person name="Weiand M."/>
            <person name="Wilkinson J."/>
            <person name="Wilson A."/>
            <person name="Yadav S."/>
            <person name="Young G."/>
            <person name="Yu Q."/>
            <person name="Zembek L."/>
            <person name="Zhong D."/>
            <person name="Zimmer A."/>
            <person name="Zwirko Z."/>
            <person name="Jaffe D.B."/>
            <person name="Alvarez P."/>
            <person name="Brockman W."/>
            <person name="Butler J."/>
            <person name="Chin C."/>
            <person name="Gnerre S."/>
            <person name="Grabherr M."/>
            <person name="Kleber M."/>
            <person name="Mauceli E."/>
            <person name="MacCallum I."/>
        </authorList>
    </citation>
    <scope>NUCLEOTIDE SEQUENCE [LARGE SCALE GENOMIC DNA]</scope>
    <source>
        <strain evidence="3">MSH-3 / Tucson 14011-0111.49</strain>
    </source>
</reference>
<dbReference type="AlphaFoldDB" id="B4H9V2"/>